<evidence type="ECO:0000256" key="8">
    <source>
        <dbReference type="ARBA" id="ARBA00023157"/>
    </source>
</evidence>
<evidence type="ECO:0000256" key="6">
    <source>
        <dbReference type="ARBA" id="ARBA00022801"/>
    </source>
</evidence>
<dbReference type="GO" id="GO:0046872">
    <property type="term" value="F:metal ion binding"/>
    <property type="evidence" value="ECO:0007669"/>
    <property type="project" value="UniProtKB-KW"/>
</dbReference>
<dbReference type="PANTHER" id="PTHR33938">
    <property type="entry name" value="FERULOYL ESTERASE B-RELATED"/>
    <property type="match status" value="1"/>
</dbReference>
<dbReference type="OrthoDB" id="3039123at2759"/>
<dbReference type="Pfam" id="PF07519">
    <property type="entry name" value="Tannase"/>
    <property type="match status" value="1"/>
</dbReference>
<keyword evidence="3" id="KW-0119">Carbohydrate metabolism</keyword>
<dbReference type="AlphaFoldDB" id="W7IBJ9"/>
<feature type="chain" id="PRO_5005151224" description="Carboxylic ester hydrolase" evidence="10">
    <location>
        <begin position="20"/>
        <end position="543"/>
    </location>
</feature>
<dbReference type="PANTHER" id="PTHR33938:SF15">
    <property type="entry name" value="FERULOYL ESTERASE B-RELATED"/>
    <property type="match status" value="1"/>
</dbReference>
<feature type="signal peptide" evidence="10">
    <location>
        <begin position="1"/>
        <end position="19"/>
    </location>
</feature>
<dbReference type="HOGENOM" id="CLU_014819_1_0_1"/>
<evidence type="ECO:0000313" key="12">
    <source>
        <dbReference type="Proteomes" id="UP000024837"/>
    </source>
</evidence>
<comment type="similarity">
    <text evidence="1 10">Belongs to the tannase family.</text>
</comment>
<keyword evidence="4" id="KW-0479">Metal-binding</keyword>
<keyword evidence="2" id="KW-0719">Serine esterase</keyword>
<evidence type="ECO:0000256" key="2">
    <source>
        <dbReference type="ARBA" id="ARBA00022487"/>
    </source>
</evidence>
<organism evidence="11 12">
    <name type="scientific">Drechslerella stenobrocha 248</name>
    <dbReference type="NCBI Taxonomy" id="1043628"/>
    <lineage>
        <taxon>Eukaryota</taxon>
        <taxon>Fungi</taxon>
        <taxon>Dikarya</taxon>
        <taxon>Ascomycota</taxon>
        <taxon>Pezizomycotina</taxon>
        <taxon>Orbiliomycetes</taxon>
        <taxon>Orbiliales</taxon>
        <taxon>Orbiliaceae</taxon>
        <taxon>Drechslerella</taxon>
    </lineage>
</organism>
<dbReference type="InterPro" id="IPR011118">
    <property type="entry name" value="Tannase/feruloyl_esterase"/>
</dbReference>
<dbReference type="SUPFAM" id="SSF53474">
    <property type="entry name" value="alpha/beta-Hydrolases"/>
    <property type="match status" value="1"/>
</dbReference>
<name>W7IBJ9_9PEZI</name>
<reference evidence="11 12" key="1">
    <citation type="submission" date="2013-05" db="EMBL/GenBank/DDBJ databases">
        <title>Drechslerella stenobrocha genome reveals carnivorous origination and mechanical trapping mechanism of predatory fungi.</title>
        <authorList>
            <person name="Liu X."/>
            <person name="Zhang W."/>
            <person name="Liu K."/>
        </authorList>
    </citation>
    <scope>NUCLEOTIDE SEQUENCE [LARGE SCALE GENOMIC DNA]</scope>
    <source>
        <strain evidence="11 12">248</strain>
    </source>
</reference>
<evidence type="ECO:0000256" key="9">
    <source>
        <dbReference type="ARBA" id="ARBA00034075"/>
    </source>
</evidence>
<evidence type="ECO:0000256" key="10">
    <source>
        <dbReference type="RuleBase" id="RU361238"/>
    </source>
</evidence>
<keyword evidence="6 10" id="KW-0378">Hydrolase</keyword>
<sequence>MKYFLTLVLGALSPAVSSASTNGNIHSFQHQCTALSRTLRAPNTEVILSEFVASGVKLTFPESANNTCPKSVISLADICRLRLNTTTSSTSSVITEVFMPVDWESKGKRRFLMGGNGGNGGCIPYGDLAFGNRLGFAAVGHDNGHAGDTSVPFRNNPQVLEDHIYRALFVAGRVAKVAVRTFYNRPISKSYYWGCSAGGRQGMKAAQDFPDEYDGILAVAPALYEQALNGQASTYFKLTGPPGSPTFLSVDQWKRVHRMVIDQCDWIDGVLDGVLEDPMKCQPRPEALLCGAGQTWDSHRCLTAKQVNTVREFYSPLYGTNGQFIAPRMNPLTREFLGFRVNYGGSPGPLAEGWYQDVLFNDPSWTIANNFSLATIDYDMQVDKYGVGTNKTDLSALRDSGGKLLLYHGLVDGLITSELSYHYYGNVVRDMGARPEELDQFFRFFPISGLDHCFTGEGPWFVGGPVQTDVRGALNIDPEQGALMKLVRWVENGTAPETLMGYKLINGTVHGKREHCKYPKKTVYRGVGDPDLPSSWKCSDAFV</sequence>
<gene>
    <name evidence="11" type="ORF">DRE_04398</name>
</gene>
<dbReference type="Gene3D" id="3.40.50.1820">
    <property type="entry name" value="alpha/beta hydrolase"/>
    <property type="match status" value="1"/>
</dbReference>
<evidence type="ECO:0000256" key="7">
    <source>
        <dbReference type="ARBA" id="ARBA00022837"/>
    </source>
</evidence>
<dbReference type="GO" id="GO:0045493">
    <property type="term" value="P:xylan catabolic process"/>
    <property type="evidence" value="ECO:0007669"/>
    <property type="project" value="UniProtKB-KW"/>
</dbReference>
<keyword evidence="5 10" id="KW-0732">Signal</keyword>
<keyword evidence="3" id="KW-0858">Xylan degradation</keyword>
<evidence type="ECO:0000256" key="3">
    <source>
        <dbReference type="ARBA" id="ARBA00022651"/>
    </source>
</evidence>
<comment type="catalytic activity">
    <reaction evidence="9">
        <text>feruloyl-polysaccharide + H2O = ferulate + polysaccharide.</text>
        <dbReference type="EC" id="3.1.1.73"/>
    </reaction>
</comment>
<evidence type="ECO:0000256" key="4">
    <source>
        <dbReference type="ARBA" id="ARBA00022723"/>
    </source>
</evidence>
<accession>W7IBJ9</accession>
<keyword evidence="3" id="KW-0624">Polysaccharide degradation</keyword>
<dbReference type="GO" id="GO:0030600">
    <property type="term" value="F:feruloyl esterase activity"/>
    <property type="evidence" value="ECO:0007669"/>
    <property type="project" value="UniProtKB-EC"/>
</dbReference>
<dbReference type="EMBL" id="KI966418">
    <property type="protein sequence ID" value="EWC46455.1"/>
    <property type="molecule type" value="Genomic_DNA"/>
</dbReference>
<keyword evidence="8" id="KW-1015">Disulfide bond</keyword>
<dbReference type="Proteomes" id="UP000024837">
    <property type="component" value="Unassembled WGS sequence"/>
</dbReference>
<evidence type="ECO:0000256" key="1">
    <source>
        <dbReference type="ARBA" id="ARBA00006249"/>
    </source>
</evidence>
<dbReference type="InterPro" id="IPR029058">
    <property type="entry name" value="AB_hydrolase_fold"/>
</dbReference>
<evidence type="ECO:0000313" key="11">
    <source>
        <dbReference type="EMBL" id="EWC46455.1"/>
    </source>
</evidence>
<keyword evidence="12" id="KW-1185">Reference proteome</keyword>
<keyword evidence="7" id="KW-0106">Calcium</keyword>
<protein>
    <recommendedName>
        <fullName evidence="10">Carboxylic ester hydrolase</fullName>
        <ecNumber evidence="10">3.1.1.-</ecNumber>
    </recommendedName>
</protein>
<dbReference type="EC" id="3.1.1.-" evidence="10"/>
<evidence type="ECO:0000256" key="5">
    <source>
        <dbReference type="ARBA" id="ARBA00022729"/>
    </source>
</evidence>
<proteinExistence type="inferred from homology"/>